<dbReference type="GO" id="GO:0000976">
    <property type="term" value="F:transcription cis-regulatory region binding"/>
    <property type="evidence" value="ECO:0007669"/>
    <property type="project" value="TreeGrafter"/>
</dbReference>
<dbReference type="Gene3D" id="4.10.240.10">
    <property type="entry name" value="Zn(2)-C6 fungal-type DNA-binding domain"/>
    <property type="match status" value="1"/>
</dbReference>
<dbReference type="InterPro" id="IPR051089">
    <property type="entry name" value="prtT"/>
</dbReference>
<dbReference type="InterPro" id="IPR036864">
    <property type="entry name" value="Zn2-C6_fun-type_DNA-bd_sf"/>
</dbReference>
<feature type="compositionally biased region" description="Polar residues" evidence="7">
    <location>
        <begin position="212"/>
        <end position="231"/>
    </location>
</feature>
<dbReference type="OrthoDB" id="3429912at2759"/>
<dbReference type="InterPro" id="IPR007219">
    <property type="entry name" value="XnlR_reg_dom"/>
</dbReference>
<keyword evidence="6" id="KW-0539">Nucleus</keyword>
<feature type="compositionally biased region" description="Low complexity" evidence="7">
    <location>
        <begin position="27"/>
        <end position="45"/>
    </location>
</feature>
<dbReference type="GO" id="GO:0008270">
    <property type="term" value="F:zinc ion binding"/>
    <property type="evidence" value="ECO:0007669"/>
    <property type="project" value="InterPro"/>
</dbReference>
<dbReference type="GO" id="GO:0000981">
    <property type="term" value="F:DNA-binding transcription factor activity, RNA polymerase II-specific"/>
    <property type="evidence" value="ECO:0007669"/>
    <property type="project" value="InterPro"/>
</dbReference>
<dbReference type="PANTHER" id="PTHR31845">
    <property type="entry name" value="FINGER DOMAIN PROTEIN, PUTATIVE-RELATED"/>
    <property type="match status" value="1"/>
</dbReference>
<evidence type="ECO:0000313" key="9">
    <source>
        <dbReference type="EMBL" id="KZP08730.1"/>
    </source>
</evidence>
<reference evidence="9 10" key="1">
    <citation type="journal article" date="2016" name="Mol. Biol. Evol.">
        <title>Comparative Genomics of Early-Diverging Mushroom-Forming Fungi Provides Insights into the Origins of Lignocellulose Decay Capabilities.</title>
        <authorList>
            <person name="Nagy L.G."/>
            <person name="Riley R."/>
            <person name="Tritt A."/>
            <person name="Adam C."/>
            <person name="Daum C."/>
            <person name="Floudas D."/>
            <person name="Sun H."/>
            <person name="Yadav J.S."/>
            <person name="Pangilinan J."/>
            <person name="Larsson K.H."/>
            <person name="Matsuura K."/>
            <person name="Barry K."/>
            <person name="Labutti K."/>
            <person name="Kuo R."/>
            <person name="Ohm R.A."/>
            <person name="Bhattacharya S.S."/>
            <person name="Shirouzu T."/>
            <person name="Yoshinaga Y."/>
            <person name="Martin F.M."/>
            <person name="Grigoriev I.V."/>
            <person name="Hibbett D.S."/>
        </authorList>
    </citation>
    <scope>NUCLEOTIDE SEQUENCE [LARGE SCALE GENOMIC DNA]</scope>
    <source>
        <strain evidence="9 10">CBS 109695</strain>
    </source>
</reference>
<organism evidence="9 10">
    <name type="scientific">Athelia psychrophila</name>
    <dbReference type="NCBI Taxonomy" id="1759441"/>
    <lineage>
        <taxon>Eukaryota</taxon>
        <taxon>Fungi</taxon>
        <taxon>Dikarya</taxon>
        <taxon>Basidiomycota</taxon>
        <taxon>Agaricomycotina</taxon>
        <taxon>Agaricomycetes</taxon>
        <taxon>Agaricomycetidae</taxon>
        <taxon>Atheliales</taxon>
        <taxon>Atheliaceae</taxon>
        <taxon>Athelia</taxon>
    </lineage>
</organism>
<feature type="compositionally biased region" description="Polar residues" evidence="7">
    <location>
        <begin position="84"/>
        <end position="99"/>
    </location>
</feature>
<evidence type="ECO:0000256" key="3">
    <source>
        <dbReference type="ARBA" id="ARBA00023015"/>
    </source>
</evidence>
<dbReference type="PROSITE" id="PS50048">
    <property type="entry name" value="ZN2_CY6_FUNGAL_2"/>
    <property type="match status" value="1"/>
</dbReference>
<evidence type="ECO:0000256" key="7">
    <source>
        <dbReference type="SAM" id="MobiDB-lite"/>
    </source>
</evidence>
<feature type="region of interest" description="Disordered" evidence="7">
    <location>
        <begin position="210"/>
        <end position="272"/>
    </location>
</feature>
<evidence type="ECO:0000256" key="4">
    <source>
        <dbReference type="ARBA" id="ARBA00023125"/>
    </source>
</evidence>
<feature type="compositionally biased region" description="Low complexity" evidence="7">
    <location>
        <begin position="245"/>
        <end position="254"/>
    </location>
</feature>
<feature type="domain" description="Zn(2)-C6 fungal-type" evidence="8">
    <location>
        <begin position="136"/>
        <end position="168"/>
    </location>
</feature>
<dbReference type="Proteomes" id="UP000076532">
    <property type="component" value="Unassembled WGS sequence"/>
</dbReference>
<dbReference type="Pfam" id="PF04082">
    <property type="entry name" value="Fungal_trans"/>
    <property type="match status" value="1"/>
</dbReference>
<keyword evidence="10" id="KW-1185">Reference proteome</keyword>
<feature type="region of interest" description="Disordered" evidence="7">
    <location>
        <begin position="1"/>
        <end position="134"/>
    </location>
</feature>
<dbReference type="Pfam" id="PF00172">
    <property type="entry name" value="Zn_clus"/>
    <property type="match status" value="1"/>
</dbReference>
<gene>
    <name evidence="9" type="ORF">FIBSPDRAFT_874293</name>
</gene>
<sequence>MPPRFNPQDHQRSMQPPVQSPPMPLDPSLGSYPSYYPYQQQQQQQQHHHPQSMPPPPHLSLQSSMSSPSSQGSETVGTPPDHMYSSNNNGKRPSSSLSGDTRKKPRKDDDDESHVDSPSAEKEEGGKAKPTRGSRACTVCRRLKMKCVGAEQGPPCKRCSTGNHECIFEESNRGKRSSKKHEILTRSLRKMERTLDSVLRSIGNPDIASAYISRSPSPTGQTAVTQALLTSPSPPPSIERSASFQHSHQQQQQQLPVKFAQPGSPKLHSLPDNSLNPLGLLAEASLANRRAQAGTGHSIRPGEAPSTDGDFQKVGVASDLYFKPGPMTILPLRRLYIERQIQPEMLSFVSTEDVIALFDIYFDHMNMHTGLMDRDFHTPSLVCSRSPFLLTTICAIAAKFYTVRPELHPRLTDLAKKLAFSVPAQGYKSVEIVQAYLLITLYGCGAVERYEQDKTWLMLGMAIRMATDLNLHRKTAVASQNTPEGRARDKEVHNRERTWILCFCLDRSASAQMGKPYSVKEDYIIRTASQWYRSGSANPQDASLAAYSELQRILSRSLDFLYSGTNSPSGLQVDCDYLLVIKTIETQVLAWHQEWNNIRGLGGQAEIAMTPYPGLIGNFYFHYSMLVLNSFGLQNAMERSAVDIGHFFARCHSSATACALMVRDDLGPRGFLKYSPDSHFVMISYALLSLLKLVRTEFRAFLDNEHKTFNLVKDVADTLEGVAANPHHAPALYSSLIRALVNSRIKESAEVSGQGGQASEPQDNIGPNGNVDINKMGAFMNQMPGHPSLNTGNDMMNEFQFDSEMGPVADMSTFPPTMAAAEDGSTSEMMSMDSILSGNFWDSVLVPGYSNTLEGISGGFLYGAGGSGLITPRWGQTPLGSNSNSPARETTALPNSDLTQQKINAAFHN</sequence>
<protein>
    <recommendedName>
        <fullName evidence="8">Zn(2)-C6 fungal-type domain-containing protein</fullName>
    </recommendedName>
</protein>
<dbReference type="EMBL" id="KV417715">
    <property type="protein sequence ID" value="KZP08730.1"/>
    <property type="molecule type" value="Genomic_DNA"/>
</dbReference>
<evidence type="ECO:0000313" key="10">
    <source>
        <dbReference type="Proteomes" id="UP000076532"/>
    </source>
</evidence>
<dbReference type="GO" id="GO:0006351">
    <property type="term" value="P:DNA-templated transcription"/>
    <property type="evidence" value="ECO:0007669"/>
    <property type="project" value="InterPro"/>
</dbReference>
<evidence type="ECO:0000256" key="6">
    <source>
        <dbReference type="ARBA" id="ARBA00023242"/>
    </source>
</evidence>
<dbReference type="InterPro" id="IPR001138">
    <property type="entry name" value="Zn2Cys6_DnaBD"/>
</dbReference>
<dbReference type="PANTHER" id="PTHR31845:SF19">
    <property type="entry name" value="TRANSCRIPTION FACTOR DOMAIN-CONTAINING PROTEIN"/>
    <property type="match status" value="1"/>
</dbReference>
<dbReference type="AlphaFoldDB" id="A0A165XNI3"/>
<keyword evidence="3" id="KW-0805">Transcription regulation</keyword>
<name>A0A165XNI3_9AGAM</name>
<feature type="compositionally biased region" description="Polar residues" evidence="7">
    <location>
        <begin position="878"/>
        <end position="903"/>
    </location>
</feature>
<feature type="compositionally biased region" description="Low complexity" evidence="7">
    <location>
        <begin position="59"/>
        <end position="73"/>
    </location>
</feature>
<evidence type="ECO:0000256" key="5">
    <source>
        <dbReference type="ARBA" id="ARBA00023163"/>
    </source>
</evidence>
<dbReference type="SMART" id="SM00066">
    <property type="entry name" value="GAL4"/>
    <property type="match status" value="1"/>
</dbReference>
<comment type="subcellular location">
    <subcellularLocation>
        <location evidence="1">Nucleus</location>
    </subcellularLocation>
</comment>
<keyword evidence="5" id="KW-0804">Transcription</keyword>
<keyword evidence="4" id="KW-0238">DNA-binding</keyword>
<evidence type="ECO:0000256" key="2">
    <source>
        <dbReference type="ARBA" id="ARBA00022723"/>
    </source>
</evidence>
<dbReference type="STRING" id="436010.A0A165XNI3"/>
<dbReference type="CDD" id="cd00067">
    <property type="entry name" value="GAL4"/>
    <property type="match status" value="1"/>
</dbReference>
<dbReference type="GO" id="GO:0005634">
    <property type="term" value="C:nucleus"/>
    <property type="evidence" value="ECO:0007669"/>
    <property type="project" value="UniProtKB-SubCell"/>
</dbReference>
<dbReference type="CDD" id="cd12148">
    <property type="entry name" value="fungal_TF_MHR"/>
    <property type="match status" value="1"/>
</dbReference>
<feature type="region of interest" description="Disordered" evidence="7">
    <location>
        <begin position="748"/>
        <end position="767"/>
    </location>
</feature>
<feature type="region of interest" description="Disordered" evidence="7">
    <location>
        <begin position="873"/>
        <end position="909"/>
    </location>
</feature>
<dbReference type="SUPFAM" id="SSF57701">
    <property type="entry name" value="Zn2/Cys6 DNA-binding domain"/>
    <property type="match status" value="1"/>
</dbReference>
<evidence type="ECO:0000256" key="1">
    <source>
        <dbReference type="ARBA" id="ARBA00004123"/>
    </source>
</evidence>
<dbReference type="PROSITE" id="PS00463">
    <property type="entry name" value="ZN2_CY6_FUNGAL_1"/>
    <property type="match status" value="1"/>
</dbReference>
<dbReference type="SMART" id="SM00906">
    <property type="entry name" value="Fungal_trans"/>
    <property type="match status" value="1"/>
</dbReference>
<accession>A0A165XNI3</accession>
<proteinExistence type="predicted"/>
<evidence type="ECO:0000259" key="8">
    <source>
        <dbReference type="PROSITE" id="PS50048"/>
    </source>
</evidence>
<keyword evidence="2" id="KW-0479">Metal-binding</keyword>
<feature type="compositionally biased region" description="Polar residues" evidence="7">
    <location>
        <begin position="757"/>
        <end position="767"/>
    </location>
</feature>